<evidence type="ECO:0000313" key="4">
    <source>
        <dbReference type="Proteomes" id="UP000824029"/>
    </source>
</evidence>
<feature type="coiled-coil region" evidence="1">
    <location>
        <begin position="206"/>
        <end position="233"/>
    </location>
</feature>
<sequence length="315" mass="33227">MGAPVLIGVAGGARDREVTSALLRTVLDGRDPYGRVGIVGARELFDGAEWLRRPDTSAELLRIDEHVRNARESGLAYLILELDEAAERGTQRLDLICTVGAGGAGTARTAARGLSFSARGALADVGASGAEAHYGYVQFHAHTPAWDAPLAVPLTGLFNLGPALGAVSSAVLLGLDAAQIAPGLLHAKVSGHGELLFSPDHRVFCLVEESRARRDAERLVAAAREDYAVLRLEVVRGADAVAAAVARAYAREARERTLLVLLDGSSDALEDAFQAAVRAQALPSSAERDAEPARRKKAGARMDPGQMRESPSRMA</sequence>
<organism evidence="3 4">
    <name type="scientific">Candidatus Olsenella stercoravium</name>
    <dbReference type="NCBI Taxonomy" id="2838713"/>
    <lineage>
        <taxon>Bacteria</taxon>
        <taxon>Bacillati</taxon>
        <taxon>Actinomycetota</taxon>
        <taxon>Coriobacteriia</taxon>
        <taxon>Coriobacteriales</taxon>
        <taxon>Atopobiaceae</taxon>
        <taxon>Olsenella</taxon>
    </lineage>
</organism>
<gene>
    <name evidence="3" type="ORF">IAA22_05575</name>
</gene>
<dbReference type="GO" id="GO:0005524">
    <property type="term" value="F:ATP binding"/>
    <property type="evidence" value="ECO:0007669"/>
    <property type="project" value="InterPro"/>
</dbReference>
<feature type="region of interest" description="Disordered" evidence="2">
    <location>
        <begin position="279"/>
        <end position="315"/>
    </location>
</feature>
<accession>A0A9D2DK97</accession>
<evidence type="ECO:0000256" key="2">
    <source>
        <dbReference type="SAM" id="MobiDB-lite"/>
    </source>
</evidence>
<protein>
    <submittedName>
        <fullName evidence="3">Uncharacterized protein</fullName>
    </submittedName>
</protein>
<name>A0A9D2DK97_9ACTN</name>
<keyword evidence="1" id="KW-0175">Coiled coil</keyword>
<dbReference type="Proteomes" id="UP000824029">
    <property type="component" value="Unassembled WGS sequence"/>
</dbReference>
<comment type="caution">
    <text evidence="3">The sequence shown here is derived from an EMBL/GenBank/DDBJ whole genome shotgun (WGS) entry which is preliminary data.</text>
</comment>
<evidence type="ECO:0000313" key="3">
    <source>
        <dbReference type="EMBL" id="HIZ18558.1"/>
    </source>
</evidence>
<dbReference type="InterPro" id="IPR036565">
    <property type="entry name" value="Mur-like_cat_sf"/>
</dbReference>
<evidence type="ECO:0000256" key="1">
    <source>
        <dbReference type="SAM" id="Coils"/>
    </source>
</evidence>
<dbReference type="SUPFAM" id="SSF53623">
    <property type="entry name" value="MurD-like peptide ligases, catalytic domain"/>
    <property type="match status" value="1"/>
</dbReference>
<proteinExistence type="predicted"/>
<reference evidence="3" key="1">
    <citation type="journal article" date="2021" name="PeerJ">
        <title>Extensive microbial diversity within the chicken gut microbiome revealed by metagenomics and culture.</title>
        <authorList>
            <person name="Gilroy R."/>
            <person name="Ravi A."/>
            <person name="Getino M."/>
            <person name="Pursley I."/>
            <person name="Horton D.L."/>
            <person name="Alikhan N.F."/>
            <person name="Baker D."/>
            <person name="Gharbi K."/>
            <person name="Hall N."/>
            <person name="Watson M."/>
            <person name="Adriaenssens E.M."/>
            <person name="Foster-Nyarko E."/>
            <person name="Jarju S."/>
            <person name="Secka A."/>
            <person name="Antonio M."/>
            <person name="Oren A."/>
            <person name="Chaudhuri R.R."/>
            <person name="La Ragione R."/>
            <person name="Hildebrand F."/>
            <person name="Pallen M.J."/>
        </authorList>
    </citation>
    <scope>NUCLEOTIDE SEQUENCE</scope>
    <source>
        <strain evidence="3">ChiHecolR3B27-1887</strain>
    </source>
</reference>
<dbReference type="EMBL" id="DXBZ01000104">
    <property type="protein sequence ID" value="HIZ18558.1"/>
    <property type="molecule type" value="Genomic_DNA"/>
</dbReference>
<reference evidence="3" key="2">
    <citation type="submission" date="2021-04" db="EMBL/GenBank/DDBJ databases">
        <authorList>
            <person name="Gilroy R."/>
        </authorList>
    </citation>
    <scope>NUCLEOTIDE SEQUENCE</scope>
    <source>
        <strain evidence="3">ChiHecolR3B27-1887</strain>
    </source>
</reference>
<dbReference type="Gene3D" id="3.40.1190.10">
    <property type="entry name" value="Mur-like, catalytic domain"/>
    <property type="match status" value="1"/>
</dbReference>
<dbReference type="AlphaFoldDB" id="A0A9D2DK97"/>